<dbReference type="PRINTS" id="PR01036">
    <property type="entry name" value="TCRTETB"/>
</dbReference>
<evidence type="ECO:0000256" key="2">
    <source>
        <dbReference type="ARBA" id="ARBA00022448"/>
    </source>
</evidence>
<accession>A0AAV9I426</accession>
<comment type="caution">
    <text evidence="9">The sequence shown here is derived from an EMBL/GenBank/DDBJ whole genome shotgun (WGS) entry which is preliminary data.</text>
</comment>
<feature type="transmembrane region" description="Helical" evidence="7">
    <location>
        <begin position="354"/>
        <end position="376"/>
    </location>
</feature>
<feature type="transmembrane region" description="Helical" evidence="7">
    <location>
        <begin position="106"/>
        <end position="126"/>
    </location>
</feature>
<organism evidence="9 10">
    <name type="scientific">Cladorrhinum samala</name>
    <dbReference type="NCBI Taxonomy" id="585594"/>
    <lineage>
        <taxon>Eukaryota</taxon>
        <taxon>Fungi</taxon>
        <taxon>Dikarya</taxon>
        <taxon>Ascomycota</taxon>
        <taxon>Pezizomycotina</taxon>
        <taxon>Sordariomycetes</taxon>
        <taxon>Sordariomycetidae</taxon>
        <taxon>Sordariales</taxon>
        <taxon>Podosporaceae</taxon>
        <taxon>Cladorrhinum</taxon>
    </lineage>
</organism>
<dbReference type="Gene3D" id="1.20.1250.20">
    <property type="entry name" value="MFS general substrate transporter like domains"/>
    <property type="match status" value="1"/>
</dbReference>
<evidence type="ECO:0000313" key="10">
    <source>
        <dbReference type="Proteomes" id="UP001321749"/>
    </source>
</evidence>
<feature type="region of interest" description="Disordered" evidence="6">
    <location>
        <begin position="1"/>
        <end position="50"/>
    </location>
</feature>
<evidence type="ECO:0000256" key="4">
    <source>
        <dbReference type="ARBA" id="ARBA00022989"/>
    </source>
</evidence>
<evidence type="ECO:0000313" key="9">
    <source>
        <dbReference type="EMBL" id="KAK4466228.1"/>
    </source>
</evidence>
<feature type="compositionally biased region" description="Basic and acidic residues" evidence="6">
    <location>
        <begin position="20"/>
        <end position="36"/>
    </location>
</feature>
<dbReference type="GO" id="GO:0005886">
    <property type="term" value="C:plasma membrane"/>
    <property type="evidence" value="ECO:0007669"/>
    <property type="project" value="TreeGrafter"/>
</dbReference>
<keyword evidence="5 7" id="KW-0472">Membrane</keyword>
<gene>
    <name evidence="9" type="ORF">QBC42DRAFT_259730</name>
</gene>
<feature type="transmembrane region" description="Helical" evidence="7">
    <location>
        <begin position="192"/>
        <end position="210"/>
    </location>
</feature>
<feature type="transmembrane region" description="Helical" evidence="7">
    <location>
        <begin position="504"/>
        <end position="525"/>
    </location>
</feature>
<keyword evidence="4 7" id="KW-1133">Transmembrane helix</keyword>
<dbReference type="EMBL" id="MU864933">
    <property type="protein sequence ID" value="KAK4466228.1"/>
    <property type="molecule type" value="Genomic_DNA"/>
</dbReference>
<feature type="transmembrane region" description="Helical" evidence="7">
    <location>
        <begin position="439"/>
        <end position="460"/>
    </location>
</feature>
<evidence type="ECO:0000256" key="1">
    <source>
        <dbReference type="ARBA" id="ARBA00004141"/>
    </source>
</evidence>
<evidence type="ECO:0000256" key="6">
    <source>
        <dbReference type="SAM" id="MobiDB-lite"/>
    </source>
</evidence>
<dbReference type="PROSITE" id="PS50850">
    <property type="entry name" value="MFS"/>
    <property type="match status" value="1"/>
</dbReference>
<dbReference type="PANTHER" id="PTHR23502:SF51">
    <property type="entry name" value="QUINIDINE RESISTANCE PROTEIN 1-RELATED"/>
    <property type="match status" value="1"/>
</dbReference>
<feature type="transmembrane region" description="Helical" evidence="7">
    <location>
        <begin position="222"/>
        <end position="242"/>
    </location>
</feature>
<keyword evidence="3 7" id="KW-0812">Transmembrane</keyword>
<reference evidence="9" key="2">
    <citation type="submission" date="2023-06" db="EMBL/GenBank/DDBJ databases">
        <authorList>
            <consortium name="Lawrence Berkeley National Laboratory"/>
            <person name="Mondo S.J."/>
            <person name="Hensen N."/>
            <person name="Bonometti L."/>
            <person name="Westerberg I."/>
            <person name="Brannstrom I.O."/>
            <person name="Guillou S."/>
            <person name="Cros-Aarteil S."/>
            <person name="Calhoun S."/>
            <person name="Haridas S."/>
            <person name="Kuo A."/>
            <person name="Pangilinan J."/>
            <person name="Riley R."/>
            <person name="Labutti K."/>
            <person name="Andreopoulos B."/>
            <person name="Lipzen A."/>
            <person name="Chen C."/>
            <person name="Yanf M."/>
            <person name="Daum C."/>
            <person name="Ng V."/>
            <person name="Clum A."/>
            <person name="Steindorff A."/>
            <person name="Ohm R."/>
            <person name="Martin F."/>
            <person name="Silar P."/>
            <person name="Natvig D."/>
            <person name="Lalanne C."/>
            <person name="Gautier V."/>
            <person name="Ament-Velasquez S.L."/>
            <person name="Kruys A."/>
            <person name="Hutchinson M.I."/>
            <person name="Powell A.J."/>
            <person name="Barry K."/>
            <person name="Miller A.N."/>
            <person name="Grigoriev I.V."/>
            <person name="Debuchy R."/>
            <person name="Gladieux P."/>
            <person name="Thoren M.H."/>
            <person name="Johannesson H."/>
        </authorList>
    </citation>
    <scope>NUCLEOTIDE SEQUENCE</scope>
    <source>
        <strain evidence="9">PSN324</strain>
    </source>
</reference>
<dbReference type="PANTHER" id="PTHR23502">
    <property type="entry name" value="MAJOR FACILITATOR SUPERFAMILY"/>
    <property type="match status" value="1"/>
</dbReference>
<sequence length="552" mass="59735">MAEASTTGVKNSSRMPSSQEDDHANMAEKQHQHSATDEPPSELPTSSLDHHEAQSPYSIHSSWGKKWIVLAASISAFFSPLTAQIYLPALNVLAKDFGVSSAKMNLTVTTYMIFQGVIPMFIGGFADAAGRRPAYIICFVVYIAANIGLALSKTYASLLIVRCLQSTGSAATVALCQAVVADIVTSAERGQYIGFTVLPVVLAPSLGPVIGGLLSEYLGWRWIFWFLAILASANLVFLFLFFPETCRRIVGDGSARGRLVHETLWAILKRHLAGKKHKLERHSSRQTAISFPQPSSPAFSFRPLLTSLILLFTNTELLLILLHSGTIFAGFYAITTAIPSQFHKLYPSLSDVEIGLLYLPIAGGSIAAAFFCGPALGWNYRRHAKRVGLEAVDKNRQVNLTKAKFPIERARLEIGSPLLALSIVVMLTWGWAVEYSGGLAAPCVLLFLFGVGMIGFNNSANALIVDISPGNAGAAVAAGNLTRCLLGAVASAVIVPLLDAIGSGWTYTLFAGLYLAVTPMLWVVVKRGLKWREEWDAKEEAKKRKMEGEDSS</sequence>
<keyword evidence="10" id="KW-1185">Reference proteome</keyword>
<dbReference type="InterPro" id="IPR011701">
    <property type="entry name" value="MFS"/>
</dbReference>
<name>A0AAV9I426_9PEZI</name>
<feature type="transmembrane region" description="Helical" evidence="7">
    <location>
        <begin position="158"/>
        <end position="180"/>
    </location>
</feature>
<dbReference type="GO" id="GO:0022857">
    <property type="term" value="F:transmembrane transporter activity"/>
    <property type="evidence" value="ECO:0007669"/>
    <property type="project" value="InterPro"/>
</dbReference>
<dbReference type="SUPFAM" id="SSF103473">
    <property type="entry name" value="MFS general substrate transporter"/>
    <property type="match status" value="1"/>
</dbReference>
<feature type="compositionally biased region" description="Polar residues" evidence="6">
    <location>
        <begin position="1"/>
        <end position="18"/>
    </location>
</feature>
<dbReference type="Gene3D" id="1.20.1720.10">
    <property type="entry name" value="Multidrug resistance protein D"/>
    <property type="match status" value="1"/>
</dbReference>
<dbReference type="AlphaFoldDB" id="A0AAV9I426"/>
<dbReference type="Proteomes" id="UP001321749">
    <property type="component" value="Unassembled WGS sequence"/>
</dbReference>
<evidence type="ECO:0000259" key="8">
    <source>
        <dbReference type="PROSITE" id="PS50850"/>
    </source>
</evidence>
<feature type="transmembrane region" description="Helical" evidence="7">
    <location>
        <begin position="414"/>
        <end position="433"/>
    </location>
</feature>
<dbReference type="FunFam" id="1.20.1720.10:FF:000009">
    <property type="entry name" value="MFS multidrug transporter"/>
    <property type="match status" value="1"/>
</dbReference>
<proteinExistence type="predicted"/>
<dbReference type="InterPro" id="IPR036259">
    <property type="entry name" value="MFS_trans_sf"/>
</dbReference>
<dbReference type="Pfam" id="PF07690">
    <property type="entry name" value="MFS_1"/>
    <property type="match status" value="1"/>
</dbReference>
<feature type="transmembrane region" description="Helical" evidence="7">
    <location>
        <begin position="67"/>
        <end position="86"/>
    </location>
</feature>
<comment type="subcellular location">
    <subcellularLocation>
        <location evidence="1">Membrane</location>
        <topology evidence="1">Multi-pass membrane protein</topology>
    </subcellularLocation>
</comment>
<evidence type="ECO:0000256" key="7">
    <source>
        <dbReference type="SAM" id="Phobius"/>
    </source>
</evidence>
<feature type="transmembrane region" description="Helical" evidence="7">
    <location>
        <begin position="472"/>
        <end position="498"/>
    </location>
</feature>
<feature type="transmembrane region" description="Helical" evidence="7">
    <location>
        <begin position="133"/>
        <end position="152"/>
    </location>
</feature>
<feature type="transmembrane region" description="Helical" evidence="7">
    <location>
        <begin position="308"/>
        <end position="334"/>
    </location>
</feature>
<keyword evidence="2" id="KW-0813">Transport</keyword>
<reference evidence="9" key="1">
    <citation type="journal article" date="2023" name="Mol. Phylogenet. Evol.">
        <title>Genome-scale phylogeny and comparative genomics of the fungal order Sordariales.</title>
        <authorList>
            <person name="Hensen N."/>
            <person name="Bonometti L."/>
            <person name="Westerberg I."/>
            <person name="Brannstrom I.O."/>
            <person name="Guillou S."/>
            <person name="Cros-Aarteil S."/>
            <person name="Calhoun S."/>
            <person name="Haridas S."/>
            <person name="Kuo A."/>
            <person name="Mondo S."/>
            <person name="Pangilinan J."/>
            <person name="Riley R."/>
            <person name="LaButti K."/>
            <person name="Andreopoulos B."/>
            <person name="Lipzen A."/>
            <person name="Chen C."/>
            <person name="Yan M."/>
            <person name="Daum C."/>
            <person name="Ng V."/>
            <person name="Clum A."/>
            <person name="Steindorff A."/>
            <person name="Ohm R.A."/>
            <person name="Martin F."/>
            <person name="Silar P."/>
            <person name="Natvig D.O."/>
            <person name="Lalanne C."/>
            <person name="Gautier V."/>
            <person name="Ament-Velasquez S.L."/>
            <person name="Kruys A."/>
            <person name="Hutchinson M.I."/>
            <person name="Powell A.J."/>
            <person name="Barry K."/>
            <person name="Miller A.N."/>
            <person name="Grigoriev I.V."/>
            <person name="Debuchy R."/>
            <person name="Gladieux P."/>
            <person name="Hiltunen Thoren M."/>
            <person name="Johannesson H."/>
        </authorList>
    </citation>
    <scope>NUCLEOTIDE SEQUENCE</scope>
    <source>
        <strain evidence="9">PSN324</strain>
    </source>
</reference>
<evidence type="ECO:0000256" key="5">
    <source>
        <dbReference type="ARBA" id="ARBA00023136"/>
    </source>
</evidence>
<protein>
    <submittedName>
        <fullName evidence="9">Major facilitator superfamily domain-containing protein</fullName>
    </submittedName>
</protein>
<evidence type="ECO:0000256" key="3">
    <source>
        <dbReference type="ARBA" id="ARBA00022692"/>
    </source>
</evidence>
<feature type="domain" description="Major facilitator superfamily (MFS) profile" evidence="8">
    <location>
        <begin position="68"/>
        <end position="529"/>
    </location>
</feature>
<dbReference type="InterPro" id="IPR020846">
    <property type="entry name" value="MFS_dom"/>
</dbReference>